<sequence length="164" mass="19117">MNPLDIILKKEPYIQLMVEDGAIYEFRNNRKGKKVMETAEIQLIEKLGYSDNKSDLVEYKFRLNSFTCPIWRELFQKISESNAEVKIHGSELDLKASIEEVESEFKLVKKAIQLTNKAYQDGKSAVLDYAKKQEAERAKKDAEKLQAEQEKQNKIQHSYEKLNI</sequence>
<protein>
    <submittedName>
        <fullName evidence="2">Uncharacterized protein</fullName>
    </submittedName>
</protein>
<dbReference type="Proteomes" id="UP000002534">
    <property type="component" value="Chromosome"/>
</dbReference>
<dbReference type="HOGENOM" id="CLU_1617426_0_0_7"/>
<evidence type="ECO:0000313" key="2">
    <source>
        <dbReference type="EMBL" id="ABA87423.2"/>
    </source>
</evidence>
<keyword evidence="3" id="KW-1185">Reference proteome</keyword>
<reference evidence="2 3" key="2">
    <citation type="journal article" date="2012" name="BMC Genomics">
        <title>The genome of Pelobacter carbinolicus reveals surprising metabolic capabilities and physiological features.</title>
        <authorList>
            <person name="Aklujkar M."/>
            <person name="Haveman S.A."/>
            <person name="Didonato R.Jr."/>
            <person name="Chertkov O."/>
            <person name="Han C.S."/>
            <person name="Land M.L."/>
            <person name="Brown P."/>
            <person name="Lovley D.R."/>
        </authorList>
    </citation>
    <scope>NUCLEOTIDE SEQUENCE [LARGE SCALE GENOMIC DNA]</scope>
    <source>
        <strain evidence="3">DSM 2380 / NBRC 103641 / GraBd1</strain>
    </source>
</reference>
<dbReference type="KEGG" id="pca:Pcar_0162"/>
<dbReference type="RefSeq" id="WP_011339815.1">
    <property type="nucleotide sequence ID" value="NC_007498.2"/>
</dbReference>
<evidence type="ECO:0000256" key="1">
    <source>
        <dbReference type="SAM" id="MobiDB-lite"/>
    </source>
</evidence>
<dbReference type="AlphaFoldDB" id="Q3A869"/>
<dbReference type="STRING" id="338963.Pcar_0162"/>
<accession>Q3A869</accession>
<gene>
    <name evidence="2" type="ordered locus">Pcar_0162</name>
</gene>
<evidence type="ECO:0000313" key="3">
    <source>
        <dbReference type="Proteomes" id="UP000002534"/>
    </source>
</evidence>
<dbReference type="EMBL" id="CP000142">
    <property type="protein sequence ID" value="ABA87423.2"/>
    <property type="molecule type" value="Genomic_DNA"/>
</dbReference>
<organism evidence="2 3">
    <name type="scientific">Syntrophotalea carbinolica (strain DSM 2380 / NBRC 103641 / GraBd1)</name>
    <name type="common">Pelobacter carbinolicus</name>
    <dbReference type="NCBI Taxonomy" id="338963"/>
    <lineage>
        <taxon>Bacteria</taxon>
        <taxon>Pseudomonadati</taxon>
        <taxon>Thermodesulfobacteriota</taxon>
        <taxon>Desulfuromonadia</taxon>
        <taxon>Desulfuromonadales</taxon>
        <taxon>Syntrophotaleaceae</taxon>
        <taxon>Syntrophotalea</taxon>
    </lineage>
</organism>
<name>Q3A869_SYNC1</name>
<feature type="region of interest" description="Disordered" evidence="1">
    <location>
        <begin position="140"/>
        <end position="164"/>
    </location>
</feature>
<reference evidence="3" key="1">
    <citation type="submission" date="2005-10" db="EMBL/GenBank/DDBJ databases">
        <title>Complete sequence of Pelobacter carbinolicus DSM 2380.</title>
        <authorList>
            <person name="Copeland A."/>
            <person name="Lucas S."/>
            <person name="Lapidus A."/>
            <person name="Barry K."/>
            <person name="Detter J.C."/>
            <person name="Glavina T."/>
            <person name="Hammon N."/>
            <person name="Israni S."/>
            <person name="Pitluck S."/>
            <person name="Chertkov O."/>
            <person name="Schmutz J."/>
            <person name="Larimer F."/>
            <person name="Land M."/>
            <person name="Kyrpides N."/>
            <person name="Ivanova N."/>
            <person name="Richardson P."/>
        </authorList>
    </citation>
    <scope>NUCLEOTIDE SEQUENCE [LARGE SCALE GENOMIC DNA]</scope>
    <source>
        <strain evidence="3">DSM 2380 / NBRC 103641 / GraBd1</strain>
    </source>
</reference>
<proteinExistence type="predicted"/>